<evidence type="ECO:0000256" key="1">
    <source>
        <dbReference type="SAM" id="Coils"/>
    </source>
</evidence>
<dbReference type="Proteomes" id="UP000663829">
    <property type="component" value="Unassembled WGS sequence"/>
</dbReference>
<feature type="region of interest" description="Disordered" evidence="2">
    <location>
        <begin position="184"/>
        <end position="255"/>
    </location>
</feature>
<evidence type="ECO:0000313" key="5">
    <source>
        <dbReference type="Proteomes" id="UP000663829"/>
    </source>
</evidence>
<feature type="region of interest" description="Disordered" evidence="2">
    <location>
        <begin position="286"/>
        <end position="311"/>
    </location>
</feature>
<gene>
    <name evidence="3" type="ORF">GPM918_LOCUS32979</name>
    <name evidence="4" type="ORF">SRO942_LOCUS33652</name>
</gene>
<feature type="compositionally biased region" description="Polar residues" evidence="2">
    <location>
        <begin position="214"/>
        <end position="230"/>
    </location>
</feature>
<organism evidence="3 5">
    <name type="scientific">Didymodactylos carnosus</name>
    <dbReference type="NCBI Taxonomy" id="1234261"/>
    <lineage>
        <taxon>Eukaryota</taxon>
        <taxon>Metazoa</taxon>
        <taxon>Spiralia</taxon>
        <taxon>Gnathifera</taxon>
        <taxon>Rotifera</taxon>
        <taxon>Eurotatoria</taxon>
        <taxon>Bdelloidea</taxon>
        <taxon>Philodinida</taxon>
        <taxon>Philodinidae</taxon>
        <taxon>Didymodactylos</taxon>
    </lineage>
</organism>
<dbReference type="EMBL" id="CAJNOQ010017201">
    <property type="protein sequence ID" value="CAF1394876.1"/>
    <property type="molecule type" value="Genomic_DNA"/>
</dbReference>
<feature type="region of interest" description="Disordered" evidence="2">
    <location>
        <begin position="347"/>
        <end position="400"/>
    </location>
</feature>
<feature type="compositionally biased region" description="Low complexity" evidence="2">
    <location>
        <begin position="353"/>
        <end position="369"/>
    </location>
</feature>
<dbReference type="OrthoDB" id="10047595at2759"/>
<evidence type="ECO:0000256" key="2">
    <source>
        <dbReference type="SAM" id="MobiDB-lite"/>
    </source>
</evidence>
<keyword evidence="5" id="KW-1185">Reference proteome</keyword>
<reference evidence="3" key="1">
    <citation type="submission" date="2021-02" db="EMBL/GenBank/DDBJ databases">
        <authorList>
            <person name="Nowell W R."/>
        </authorList>
    </citation>
    <scope>NUCLEOTIDE SEQUENCE</scope>
</reference>
<dbReference type="AlphaFoldDB" id="A0A815KLE7"/>
<comment type="caution">
    <text evidence="3">The sequence shown here is derived from an EMBL/GenBank/DDBJ whole genome shotgun (WGS) entry which is preliminary data.</text>
</comment>
<evidence type="ECO:0000313" key="3">
    <source>
        <dbReference type="EMBL" id="CAF1394876.1"/>
    </source>
</evidence>
<evidence type="ECO:0000313" key="4">
    <source>
        <dbReference type="EMBL" id="CAF4289096.1"/>
    </source>
</evidence>
<name>A0A815KLE7_9BILA</name>
<protein>
    <submittedName>
        <fullName evidence="3">Uncharacterized protein</fullName>
    </submittedName>
</protein>
<dbReference type="EMBL" id="CAJOBC010082613">
    <property type="protein sequence ID" value="CAF4289096.1"/>
    <property type="molecule type" value="Genomic_DNA"/>
</dbReference>
<proteinExistence type="predicted"/>
<feature type="compositionally biased region" description="Low complexity" evidence="2">
    <location>
        <begin position="201"/>
        <end position="213"/>
    </location>
</feature>
<sequence length="532" mass="59137">MMTFFIRCKRKDLQTSSDDLPKSRKNSSLSSCSRCLSSYSEDLRDKTNNVQDEINQLKAEIIELQSSQAALLQQQQIQQPEPSYQESTPSSFLAKRYVLQTSLNSQTTILTKPATVSLFQPIHEEQQVQQSQELTFTPSILSAQTPFRAQSTTSNVSSITDITSNTSSIQASSQQETAIIIKSLSNGSDHRRNTYENQPYKSVSSISSGVNKSMNDTSCEQKSPNSSIHSTLAIVPDKTDNNRQSAQQSVTPMHDSANLQNQTLSAQAPRLSSPKFSCTVRTISSCSSDSRPSSIHQASPSPFSPVSSNNSRISSIAGSLSSLSSTICSSVQQDTLTSQNLSRFSDSAENIKSSSPSSLDTVLSTSPSPVNLSYARNKSQNNNIPQGNTRCEPTSRLFSNQGLRPNLLTKERENNFQTNQAIRPKFSTLIPNVNMSTNTQYKPTPHTITPNELKNLTQYTAQLHNFRAPRMSAVQNPQTNRIFWKYINTFMNGNRGSTAIMNNRISRNMVFPQQYRCAVNRIRPINNTLYFR</sequence>
<dbReference type="Proteomes" id="UP000681722">
    <property type="component" value="Unassembled WGS sequence"/>
</dbReference>
<accession>A0A815KLE7</accession>
<feature type="coiled-coil region" evidence="1">
    <location>
        <begin position="40"/>
        <end position="74"/>
    </location>
</feature>
<feature type="compositionally biased region" description="Polar residues" evidence="2">
    <location>
        <begin position="242"/>
        <end position="255"/>
    </location>
</feature>
<feature type="compositionally biased region" description="Polar residues" evidence="2">
    <location>
        <begin position="370"/>
        <end position="400"/>
    </location>
</feature>
<keyword evidence="1" id="KW-0175">Coiled coil</keyword>